<dbReference type="InterPro" id="IPR000064">
    <property type="entry name" value="NLP_P60_dom"/>
</dbReference>
<keyword evidence="4" id="KW-0788">Thiol protease</keyword>
<dbReference type="InterPro" id="IPR038765">
    <property type="entry name" value="Papain-like_cys_pep_sf"/>
</dbReference>
<comment type="caution">
    <text evidence="7">The sequence shown here is derived from an EMBL/GenBank/DDBJ whole genome shotgun (WGS) entry which is preliminary data.</text>
</comment>
<dbReference type="Gene3D" id="6.10.250.3150">
    <property type="match status" value="1"/>
</dbReference>
<feature type="region of interest" description="Disordered" evidence="5">
    <location>
        <begin position="284"/>
        <end position="303"/>
    </location>
</feature>
<feature type="domain" description="NlpC/P60" evidence="6">
    <location>
        <begin position="374"/>
        <end position="512"/>
    </location>
</feature>
<dbReference type="Gene3D" id="3.90.1720.10">
    <property type="entry name" value="endopeptidase domain like (from Nostoc punctiforme)"/>
    <property type="match status" value="1"/>
</dbReference>
<evidence type="ECO:0000256" key="1">
    <source>
        <dbReference type="ARBA" id="ARBA00007074"/>
    </source>
</evidence>
<dbReference type="RefSeq" id="WP_188585671.1">
    <property type="nucleotide sequence ID" value="NZ_BMGC01000005.1"/>
</dbReference>
<feature type="compositionally biased region" description="Low complexity" evidence="5">
    <location>
        <begin position="220"/>
        <end position="238"/>
    </location>
</feature>
<dbReference type="GO" id="GO:0008234">
    <property type="term" value="F:cysteine-type peptidase activity"/>
    <property type="evidence" value="ECO:0007669"/>
    <property type="project" value="UniProtKB-KW"/>
</dbReference>
<evidence type="ECO:0000256" key="4">
    <source>
        <dbReference type="ARBA" id="ARBA00022807"/>
    </source>
</evidence>
<feature type="compositionally biased region" description="Low complexity" evidence="5">
    <location>
        <begin position="286"/>
        <end position="303"/>
    </location>
</feature>
<gene>
    <name evidence="7" type="ORF">GCM10011489_11070</name>
</gene>
<accession>A0A916WR27</accession>
<name>A0A916WR27_9ACTN</name>
<keyword evidence="2" id="KW-0645">Protease</keyword>
<feature type="region of interest" description="Disordered" evidence="5">
    <location>
        <begin position="1"/>
        <end position="25"/>
    </location>
</feature>
<dbReference type="SUPFAM" id="SSF54001">
    <property type="entry name" value="Cysteine proteinases"/>
    <property type="match status" value="1"/>
</dbReference>
<reference evidence="7" key="1">
    <citation type="journal article" date="2014" name="Int. J. Syst. Evol. Microbiol.">
        <title>Complete genome sequence of Corynebacterium casei LMG S-19264T (=DSM 44701T), isolated from a smear-ripened cheese.</title>
        <authorList>
            <consortium name="US DOE Joint Genome Institute (JGI-PGF)"/>
            <person name="Walter F."/>
            <person name="Albersmeier A."/>
            <person name="Kalinowski J."/>
            <person name="Ruckert C."/>
        </authorList>
    </citation>
    <scope>NUCLEOTIDE SEQUENCE</scope>
    <source>
        <strain evidence="7">CGMCC 1.12827</strain>
    </source>
</reference>
<keyword evidence="3" id="KW-0378">Hydrolase</keyword>
<feature type="compositionally biased region" description="Low complexity" evidence="5">
    <location>
        <begin position="340"/>
        <end position="374"/>
    </location>
</feature>
<evidence type="ECO:0000259" key="6">
    <source>
        <dbReference type="PROSITE" id="PS51935"/>
    </source>
</evidence>
<feature type="compositionally biased region" description="Low complexity" evidence="5">
    <location>
        <begin position="251"/>
        <end position="279"/>
    </location>
</feature>
<dbReference type="GO" id="GO:0006508">
    <property type="term" value="P:proteolysis"/>
    <property type="evidence" value="ECO:0007669"/>
    <property type="project" value="UniProtKB-KW"/>
</dbReference>
<dbReference type="PROSITE" id="PS51935">
    <property type="entry name" value="NLPC_P60"/>
    <property type="match status" value="1"/>
</dbReference>
<dbReference type="Proteomes" id="UP000621454">
    <property type="component" value="Unassembled WGS sequence"/>
</dbReference>
<dbReference type="PANTHER" id="PTHR47359:SF3">
    <property type="entry name" value="NLP_P60 DOMAIN-CONTAINING PROTEIN-RELATED"/>
    <property type="match status" value="1"/>
</dbReference>
<protein>
    <recommendedName>
        <fullName evidence="6">NlpC/P60 domain-containing protein</fullName>
    </recommendedName>
</protein>
<keyword evidence="8" id="KW-1185">Reference proteome</keyword>
<evidence type="ECO:0000256" key="5">
    <source>
        <dbReference type="SAM" id="MobiDB-lite"/>
    </source>
</evidence>
<evidence type="ECO:0000313" key="8">
    <source>
        <dbReference type="Proteomes" id="UP000621454"/>
    </source>
</evidence>
<organism evidence="7 8">
    <name type="scientific">Gordonia jinhuaensis</name>
    <dbReference type="NCBI Taxonomy" id="1517702"/>
    <lineage>
        <taxon>Bacteria</taxon>
        <taxon>Bacillati</taxon>
        <taxon>Actinomycetota</taxon>
        <taxon>Actinomycetes</taxon>
        <taxon>Mycobacteriales</taxon>
        <taxon>Gordoniaceae</taxon>
        <taxon>Gordonia</taxon>
    </lineage>
</organism>
<evidence type="ECO:0000313" key="7">
    <source>
        <dbReference type="EMBL" id="GGB24634.1"/>
    </source>
</evidence>
<evidence type="ECO:0000256" key="2">
    <source>
        <dbReference type="ARBA" id="ARBA00022670"/>
    </source>
</evidence>
<dbReference type="Pfam" id="PF00877">
    <property type="entry name" value="NLPC_P60"/>
    <property type="match status" value="1"/>
</dbReference>
<feature type="compositionally biased region" description="Pro residues" evidence="5">
    <location>
        <begin position="239"/>
        <end position="250"/>
    </location>
</feature>
<reference evidence="7" key="2">
    <citation type="submission" date="2020-09" db="EMBL/GenBank/DDBJ databases">
        <authorList>
            <person name="Sun Q."/>
            <person name="Zhou Y."/>
        </authorList>
    </citation>
    <scope>NUCLEOTIDE SEQUENCE</scope>
    <source>
        <strain evidence="7">CGMCC 1.12827</strain>
    </source>
</reference>
<dbReference type="EMBL" id="BMGC01000005">
    <property type="protein sequence ID" value="GGB24634.1"/>
    <property type="molecule type" value="Genomic_DNA"/>
</dbReference>
<dbReference type="AlphaFoldDB" id="A0A916WR27"/>
<evidence type="ECO:0000256" key="3">
    <source>
        <dbReference type="ARBA" id="ARBA00022801"/>
    </source>
</evidence>
<sequence length="512" mass="51568">MIGAFGGPQAAATPRPESPGGEGGIAGLINKIADTDQTLADLDSTVAIKRQTVNRAVIDYQNALTARRLATVAADGAQNSLHAADGAVAAAQHKFDELMRSAYVHGGTTTSMTNYLSTSDPDSVLDRASVIDQLGRQQQATIDALTRQRNEQANKAAAAEATRRQAVQAAGTAAARKNDALGAITEALDALKTEQQKRASLISARDAAQQRLNMLRAASGVAAAPGGSDTTPANSTPTNPNPTNPTPASPNPAATSPSQPAAQAPSASGPAGAAAVAVPAPGAPAGPGVPASTPAAAQVGPDPQAAQQQAMAAAGKVAVQVAVDGAESILAALVTAIQNSGSSDTSDSAAATTPDGDSTSDSDSSSDTPTVTGSAGIEMVINRAESQLGVPYAWGGGDADGPTLGIHDGGVADSYGDYNKIGFDCSGLMIYAFAAVGISLPHYTGYQYTSGPHVPLSDMQRGDMIFYGPNASEHVALYLGNNQMIEAPESGDVVKISALRTAGAMPYVVRML</sequence>
<dbReference type="InterPro" id="IPR051794">
    <property type="entry name" value="PG_Endopeptidase_C40"/>
</dbReference>
<comment type="similarity">
    <text evidence="1">Belongs to the peptidase C40 family.</text>
</comment>
<feature type="region of interest" description="Disordered" evidence="5">
    <location>
        <begin position="220"/>
        <end position="279"/>
    </location>
</feature>
<dbReference type="PANTHER" id="PTHR47359">
    <property type="entry name" value="PEPTIDOGLYCAN DL-ENDOPEPTIDASE CWLO"/>
    <property type="match status" value="1"/>
</dbReference>
<proteinExistence type="inferred from homology"/>
<feature type="region of interest" description="Disordered" evidence="5">
    <location>
        <begin position="340"/>
        <end position="375"/>
    </location>
</feature>